<evidence type="ECO:0000313" key="6">
    <source>
        <dbReference type="EMBL" id="GAA6270255.1"/>
    </source>
</evidence>
<feature type="transmembrane region" description="Helical" evidence="4">
    <location>
        <begin position="21"/>
        <end position="40"/>
    </location>
</feature>
<reference evidence="6 7" key="1">
    <citation type="submission" date="2024-04" db="EMBL/GenBank/DDBJ databases">
        <title>Defined microbial consortia suppress multidrug-resistant proinflammatory Enterobacteriaceae via ecological control.</title>
        <authorList>
            <person name="Furuichi M."/>
            <person name="Kawaguchi T."/>
            <person name="Pust M."/>
            <person name="Yasuma K."/>
            <person name="Plichta D."/>
            <person name="Hasegawa N."/>
            <person name="Ohya T."/>
            <person name="Bhattarai S."/>
            <person name="Sasajima S."/>
            <person name="Aoto Y."/>
            <person name="Tuganbaev T."/>
            <person name="Yaginuma M."/>
            <person name="Ueda M."/>
            <person name="Okahashi N."/>
            <person name="Amafuji K."/>
            <person name="Kiridooshi Y."/>
            <person name="Sugita K."/>
            <person name="Strazar M."/>
            <person name="Skelly A."/>
            <person name="Suda W."/>
            <person name="Hattori M."/>
            <person name="Nakamoto N."/>
            <person name="Caballero S."/>
            <person name="Norman J."/>
            <person name="Olle B."/>
            <person name="Tanoue T."/>
            <person name="Arita M."/>
            <person name="Bucci V."/>
            <person name="Atarashi K."/>
            <person name="Xavier R."/>
            <person name="Honda K."/>
        </authorList>
    </citation>
    <scope>NUCLEOTIDE SEQUENCE [LARGE SCALE GENOMIC DNA]</scope>
    <source>
        <strain evidence="7">f13</strain>
    </source>
</reference>
<evidence type="ECO:0000256" key="4">
    <source>
        <dbReference type="SAM" id="Phobius"/>
    </source>
</evidence>
<keyword evidence="3" id="KW-0804">Transcription</keyword>
<evidence type="ECO:0000259" key="5">
    <source>
        <dbReference type="PROSITE" id="PS01124"/>
    </source>
</evidence>
<dbReference type="SMART" id="SM00342">
    <property type="entry name" value="HTH_ARAC"/>
    <property type="match status" value="1"/>
</dbReference>
<feature type="transmembrane region" description="Helical" evidence="4">
    <location>
        <begin position="287"/>
        <end position="309"/>
    </location>
</feature>
<evidence type="ECO:0000256" key="3">
    <source>
        <dbReference type="ARBA" id="ARBA00023163"/>
    </source>
</evidence>
<dbReference type="RefSeq" id="WP_178302742.1">
    <property type="nucleotide sequence ID" value="NZ_BAABXL010000001.1"/>
</dbReference>
<dbReference type="InterPro" id="IPR018062">
    <property type="entry name" value="HTH_AraC-typ_CS"/>
</dbReference>
<sequence>MENTRHRKLLPKNFSKLYSRLLLSYTVVLLIPLVVLIYFYSSRFMKRFYTEIYNTVDSELIQFGTQMDNEWNSMQSITDHLTMTGVTSQAANAAGPLELKPVITALSNYRSANPFLTDIVLVMKDQPYVTTCFTTAEREYYFNQLVTPANTGTSKNVLTDLIDSTRPCCLPSQPLTNRSLNTTTENTLIFSFPVFSDYQKLVGTVMFFVSEHSVQNFKSPRLISYQSQLYIMDQTNSVIMSLGPSPEAIHENKGQYIVRSWHSPENNWSYLAYLPNRQDTFAQVSSITWEFIFSIIIALLLACLVIYTLSRLNYAPIRNLLKKSRQLLPSSSYGPDELDSISYALDYLADQNNELSSKLSGSLNAVRNERLFRLLSGRYDSRQDFNLDCSELDLYLPKGSYCAAIMLLHHTDPNIDRIAKDIQKHSSIPYIYYCIHSLHPEQIIFLVTLTDSQQSPNLCFEDLRMFLAKKYQIASTIGIGTATEQTDCIMQSYMEAASALDYRFVKGNGTVIQFQEITDFSQSSAVYPLEEFTVLKNALFTQNRPAIHTSIQNIILFMEQNPLPLYLARSICFDLVRLVKKQYNTEAFNTSVLELSNMETAQEITDMLKSWSQKLQELPSEKKRSSIAEILAYLDQYVLSPDFSVYEASEHFHMTLPAFSKYFKESTGKNVMDYTIQSRIQKARELLTHTNLPLKDISEQVGYYNVSSFTRRFKLNQGCTPGEYRKSAARSQNSSLS</sequence>
<keyword evidence="7" id="KW-1185">Reference proteome</keyword>
<evidence type="ECO:0000313" key="7">
    <source>
        <dbReference type="Proteomes" id="UP001600894"/>
    </source>
</evidence>
<dbReference type="PANTHER" id="PTHR43280">
    <property type="entry name" value="ARAC-FAMILY TRANSCRIPTIONAL REGULATOR"/>
    <property type="match status" value="1"/>
</dbReference>
<dbReference type="PROSITE" id="PS00041">
    <property type="entry name" value="HTH_ARAC_FAMILY_1"/>
    <property type="match status" value="1"/>
</dbReference>
<comment type="caution">
    <text evidence="6">The sequence shown here is derived from an EMBL/GenBank/DDBJ whole genome shotgun (WGS) entry which is preliminary data.</text>
</comment>
<keyword evidence="4" id="KW-0812">Transmembrane</keyword>
<evidence type="ECO:0000256" key="2">
    <source>
        <dbReference type="ARBA" id="ARBA00023125"/>
    </source>
</evidence>
<keyword evidence="4" id="KW-0472">Membrane</keyword>
<dbReference type="InterPro" id="IPR018060">
    <property type="entry name" value="HTH_AraC"/>
</dbReference>
<dbReference type="Gene3D" id="1.10.10.60">
    <property type="entry name" value="Homeodomain-like"/>
    <property type="match status" value="2"/>
</dbReference>
<name>A0ABQ0B1U6_9FIRM</name>
<dbReference type="EMBL" id="BAABXL010000001">
    <property type="protein sequence ID" value="GAA6270255.1"/>
    <property type="molecule type" value="Genomic_DNA"/>
</dbReference>
<dbReference type="PANTHER" id="PTHR43280:SF2">
    <property type="entry name" value="HTH-TYPE TRANSCRIPTIONAL REGULATOR EXSA"/>
    <property type="match status" value="1"/>
</dbReference>
<protein>
    <recommendedName>
        <fullName evidence="5">HTH araC/xylS-type domain-containing protein</fullName>
    </recommendedName>
</protein>
<keyword evidence="2" id="KW-0238">DNA-binding</keyword>
<dbReference type="SUPFAM" id="SSF46689">
    <property type="entry name" value="Homeodomain-like"/>
    <property type="match status" value="1"/>
</dbReference>
<keyword evidence="1" id="KW-0805">Transcription regulation</keyword>
<dbReference type="Proteomes" id="UP001600894">
    <property type="component" value="Unassembled WGS sequence"/>
</dbReference>
<dbReference type="PROSITE" id="PS01124">
    <property type="entry name" value="HTH_ARAC_FAMILY_2"/>
    <property type="match status" value="1"/>
</dbReference>
<proteinExistence type="predicted"/>
<keyword evidence="4" id="KW-1133">Transmembrane helix</keyword>
<dbReference type="InterPro" id="IPR009057">
    <property type="entry name" value="Homeodomain-like_sf"/>
</dbReference>
<feature type="domain" description="HTH araC/xylS-type" evidence="5">
    <location>
        <begin position="628"/>
        <end position="727"/>
    </location>
</feature>
<evidence type="ECO:0000256" key="1">
    <source>
        <dbReference type="ARBA" id="ARBA00023015"/>
    </source>
</evidence>
<accession>A0ABQ0B1U6</accession>
<organism evidence="6 7">
    <name type="scientific">Enterocloster alcoholdehydrogenati</name>
    <dbReference type="NCBI Taxonomy" id="2547410"/>
    <lineage>
        <taxon>Bacteria</taxon>
        <taxon>Bacillati</taxon>
        <taxon>Bacillota</taxon>
        <taxon>Clostridia</taxon>
        <taxon>Lachnospirales</taxon>
        <taxon>Lachnospiraceae</taxon>
        <taxon>Enterocloster</taxon>
    </lineage>
</organism>
<gene>
    <name evidence="6" type="ORF">F130042H8_33150</name>
</gene>
<dbReference type="Pfam" id="PF12833">
    <property type="entry name" value="HTH_18"/>
    <property type="match status" value="1"/>
</dbReference>